<evidence type="ECO:0000256" key="1">
    <source>
        <dbReference type="ARBA" id="ARBA00022617"/>
    </source>
</evidence>
<gene>
    <name evidence="7" type="ORF">LIPSTDRAFT_78857</name>
</gene>
<name>A0A1E3QDI7_LIPST</name>
<dbReference type="Pfam" id="PF00173">
    <property type="entry name" value="Cyt-b5"/>
    <property type="match status" value="1"/>
</dbReference>
<comment type="similarity">
    <text evidence="4">Belongs to the cytochrome b5 family.</text>
</comment>
<dbReference type="EMBL" id="KV454290">
    <property type="protein sequence ID" value="ODQ75769.1"/>
    <property type="molecule type" value="Genomic_DNA"/>
</dbReference>
<evidence type="ECO:0000313" key="8">
    <source>
        <dbReference type="Proteomes" id="UP000094385"/>
    </source>
</evidence>
<protein>
    <recommendedName>
        <fullName evidence="6">Cytochrome b5 heme-binding domain-containing protein</fullName>
    </recommendedName>
</protein>
<dbReference type="STRING" id="675824.A0A1E3QDI7"/>
<dbReference type="InterPro" id="IPR001199">
    <property type="entry name" value="Cyt_B5-like_heme/steroid-bd"/>
</dbReference>
<evidence type="ECO:0000256" key="4">
    <source>
        <dbReference type="RuleBase" id="RU362121"/>
    </source>
</evidence>
<dbReference type="InterPro" id="IPR036400">
    <property type="entry name" value="Cyt_B5-like_heme/steroid_sf"/>
</dbReference>
<dbReference type="Gene3D" id="3.10.120.10">
    <property type="entry name" value="Cytochrome b5-like heme/steroid binding domain"/>
    <property type="match status" value="1"/>
</dbReference>
<dbReference type="GO" id="GO:0046872">
    <property type="term" value="F:metal ion binding"/>
    <property type="evidence" value="ECO:0007669"/>
    <property type="project" value="UniProtKB-UniRule"/>
</dbReference>
<organism evidence="7 8">
    <name type="scientific">Lipomyces starkeyi NRRL Y-11557</name>
    <dbReference type="NCBI Taxonomy" id="675824"/>
    <lineage>
        <taxon>Eukaryota</taxon>
        <taxon>Fungi</taxon>
        <taxon>Dikarya</taxon>
        <taxon>Ascomycota</taxon>
        <taxon>Saccharomycotina</taxon>
        <taxon>Lipomycetes</taxon>
        <taxon>Lipomycetales</taxon>
        <taxon>Lipomycetaceae</taxon>
        <taxon>Lipomyces</taxon>
    </lineage>
</organism>
<keyword evidence="3 4" id="KW-0408">Iron</keyword>
<dbReference type="PANTHER" id="PTHR46237">
    <property type="entry name" value="CYTOCHROME B5 REDUCTASE 4 FAMILY MEMBER"/>
    <property type="match status" value="1"/>
</dbReference>
<dbReference type="PROSITE" id="PS50255">
    <property type="entry name" value="CYTOCHROME_B5_2"/>
    <property type="match status" value="1"/>
</dbReference>
<accession>A0A1E3QDI7</accession>
<dbReference type="SUPFAM" id="SSF55856">
    <property type="entry name" value="Cytochrome b5-like heme/steroid binding domain"/>
    <property type="match status" value="1"/>
</dbReference>
<dbReference type="AlphaFoldDB" id="A0A1E3QDI7"/>
<dbReference type="GO" id="GO:0004128">
    <property type="term" value="F:cytochrome-b5 reductase activity, acting on NAD(P)H"/>
    <property type="evidence" value="ECO:0007669"/>
    <property type="project" value="TreeGrafter"/>
</dbReference>
<evidence type="ECO:0000256" key="2">
    <source>
        <dbReference type="ARBA" id="ARBA00022723"/>
    </source>
</evidence>
<evidence type="ECO:0000256" key="5">
    <source>
        <dbReference type="SAM" id="MobiDB-lite"/>
    </source>
</evidence>
<evidence type="ECO:0000256" key="3">
    <source>
        <dbReference type="ARBA" id="ARBA00023004"/>
    </source>
</evidence>
<dbReference type="SMART" id="SM01117">
    <property type="entry name" value="Cyt-b5"/>
    <property type="match status" value="1"/>
</dbReference>
<dbReference type="GO" id="GO:0005737">
    <property type="term" value="C:cytoplasm"/>
    <property type="evidence" value="ECO:0007669"/>
    <property type="project" value="TreeGrafter"/>
</dbReference>
<reference evidence="7 8" key="1">
    <citation type="journal article" date="2016" name="Proc. Natl. Acad. Sci. U.S.A.">
        <title>Comparative genomics of biotechnologically important yeasts.</title>
        <authorList>
            <person name="Riley R."/>
            <person name="Haridas S."/>
            <person name="Wolfe K.H."/>
            <person name="Lopes M.R."/>
            <person name="Hittinger C.T."/>
            <person name="Goeker M."/>
            <person name="Salamov A.A."/>
            <person name="Wisecaver J.H."/>
            <person name="Long T.M."/>
            <person name="Calvey C.H."/>
            <person name="Aerts A.L."/>
            <person name="Barry K.W."/>
            <person name="Choi C."/>
            <person name="Clum A."/>
            <person name="Coughlan A.Y."/>
            <person name="Deshpande S."/>
            <person name="Douglass A.P."/>
            <person name="Hanson S.J."/>
            <person name="Klenk H.-P."/>
            <person name="LaButti K.M."/>
            <person name="Lapidus A."/>
            <person name="Lindquist E.A."/>
            <person name="Lipzen A.M."/>
            <person name="Meier-Kolthoff J.P."/>
            <person name="Ohm R.A."/>
            <person name="Otillar R.P."/>
            <person name="Pangilinan J.L."/>
            <person name="Peng Y."/>
            <person name="Rokas A."/>
            <person name="Rosa C.A."/>
            <person name="Scheuner C."/>
            <person name="Sibirny A.A."/>
            <person name="Slot J.C."/>
            <person name="Stielow J.B."/>
            <person name="Sun H."/>
            <person name="Kurtzman C.P."/>
            <person name="Blackwell M."/>
            <person name="Grigoriev I.V."/>
            <person name="Jeffries T.W."/>
        </authorList>
    </citation>
    <scope>NUCLEOTIDE SEQUENCE [LARGE SCALE GENOMIC DNA]</scope>
    <source>
        <strain evidence="7 8">NRRL Y-11557</strain>
    </source>
</reference>
<dbReference type="PANTHER" id="PTHR46237:SF1">
    <property type="entry name" value="CYTOCHROME B5 REDUCTASE 4"/>
    <property type="match status" value="1"/>
</dbReference>
<keyword evidence="8" id="KW-1185">Reference proteome</keyword>
<feature type="compositionally biased region" description="Acidic residues" evidence="5">
    <location>
        <begin position="44"/>
        <end position="54"/>
    </location>
</feature>
<evidence type="ECO:0000313" key="7">
    <source>
        <dbReference type="EMBL" id="ODQ75769.1"/>
    </source>
</evidence>
<keyword evidence="2 4" id="KW-0479">Metal-binding</keyword>
<dbReference type="InterPro" id="IPR051872">
    <property type="entry name" value="Cytochrome_b5/Flavoprotein_Rdt"/>
</dbReference>
<feature type="domain" description="Cytochrome b5 heme-binding" evidence="6">
    <location>
        <begin position="191"/>
        <end position="267"/>
    </location>
</feature>
<keyword evidence="1 4" id="KW-0349">Heme</keyword>
<evidence type="ECO:0000259" key="6">
    <source>
        <dbReference type="PROSITE" id="PS50255"/>
    </source>
</evidence>
<dbReference type="PROSITE" id="PS00191">
    <property type="entry name" value="CYTOCHROME_B5_1"/>
    <property type="match status" value="1"/>
</dbReference>
<dbReference type="FunFam" id="3.10.120.10:FF:000001">
    <property type="entry name" value="Cytochrome b5 reductase 4"/>
    <property type="match status" value="1"/>
</dbReference>
<dbReference type="GO" id="GO:0020037">
    <property type="term" value="F:heme binding"/>
    <property type="evidence" value="ECO:0007669"/>
    <property type="project" value="UniProtKB-UniRule"/>
</dbReference>
<proteinExistence type="inferred from homology"/>
<dbReference type="Proteomes" id="UP000094385">
    <property type="component" value="Unassembled WGS sequence"/>
</dbReference>
<dbReference type="OrthoDB" id="432299at2759"/>
<feature type="region of interest" description="Disordered" evidence="5">
    <location>
        <begin position="13"/>
        <end position="129"/>
    </location>
</feature>
<sequence length="272" mass="29625">MSFLWRRIGLSNSKVAVDQDDNTPPPFPALDSAQRANVPQIEIDGNEEHEEQSGVDESRVAVTVELNKQDMPPPREPLRHSADLPLPPIPLSSAPSKGLASVVASARAPSTSQPSTRPSSVTERPLPKFNFSNVAPSRKLAAPAVTAPTTLAQARRRRAKVALDPGFSQLDWATLKNSGKDLSGRPNGVLPVQITFDELKQHSTQEDAWTALGGKVYNISPYLRYHPGGVKELMRCAGRDGTKLFNITHVWVNYDRMLSNCFVGYLVPGGNS</sequence>
<dbReference type="InterPro" id="IPR018506">
    <property type="entry name" value="Cyt_B5_heme-BS"/>
</dbReference>
<feature type="compositionally biased region" description="Low complexity" evidence="5">
    <location>
        <begin position="109"/>
        <end position="122"/>
    </location>
</feature>